<evidence type="ECO:0000256" key="6">
    <source>
        <dbReference type="ARBA" id="ARBA00022989"/>
    </source>
</evidence>
<dbReference type="SUPFAM" id="SSF52058">
    <property type="entry name" value="L domain-like"/>
    <property type="match status" value="3"/>
</dbReference>
<evidence type="ECO:0000256" key="7">
    <source>
        <dbReference type="ARBA" id="ARBA00023136"/>
    </source>
</evidence>
<dbReference type="PROSITE" id="PS51450">
    <property type="entry name" value="LRR"/>
    <property type="match status" value="1"/>
</dbReference>
<evidence type="ECO:0000256" key="5">
    <source>
        <dbReference type="ARBA" id="ARBA00022737"/>
    </source>
</evidence>
<evidence type="ECO:0000259" key="9">
    <source>
        <dbReference type="Pfam" id="PF23598"/>
    </source>
</evidence>
<keyword evidence="7" id="KW-0472">Membrane</keyword>
<dbReference type="InterPro" id="IPR013210">
    <property type="entry name" value="LRR_N_plant-typ"/>
</dbReference>
<protein>
    <recommendedName>
        <fullName evidence="12">Leucine-rich repeat-containing N-terminal plant-type domain-containing protein</fullName>
    </recommendedName>
</protein>
<evidence type="ECO:0000256" key="2">
    <source>
        <dbReference type="ARBA" id="ARBA00022614"/>
    </source>
</evidence>
<dbReference type="InterPro" id="IPR001611">
    <property type="entry name" value="Leu-rich_rpt"/>
</dbReference>
<sequence>MILVPGQCQSDQQSLLLQMKNSLTFHSTSSLVQWNQSTDCCTWSGVDCDMAGRVISLDLRGESICGPLPPSMGNLTRLEYLALSSNSFSGPLPPSMGNLTRLEYLALSSNSFSGPLPPSMGNLTRLEYLDLSSNSFSGPLPPSMGNLTQLEDLFLSYNNFSGPLPPSMGNLTQLESLVLSFNSFSGPLPPSMGNLIQLVELALSSNHFTGPLPMSIFEIKSLRFLLLASNKFNGTVQLDVIGRFGNLTYFDLSYNNLTVNVNTSFSSFPPNIRILKLASCKLCKIPNIKNCSLFELDLSVNQISGEIPNWIWEVADTNLNLSHNSLVGFQEPYSIKNLRYLDLHSNRLQGKIPLPPLEARVVDYSSNNFTSSIPDEIGNIAFLMQFFSVSNNKLTGVIPESLCNATRLNVLDLSINNLSGRIPTCLIEMGENLGVLNVKRNNLYGTIPDRFPGNCGFQTLSMNSNQLEGLVPKSLANCTKLEVLDLGNNKINDAFPCWLKNVSSLHVLVLRSNKFYGNISCLEYDVSWPMLQIIDLASNNFTGRLPQKGLTTWEAMMVDEHKAQSQLTHLQFEMQNSYHEIPLGGRVTGLNLSFESISGGIENSKGLFGLQHLQSLDLAYNRCNASQIPSRLANLTNLTYLNLSNAGFVGQIPIAISRLTRLVTLDLSILSFPGTVLLKLENPNLKVLVQDLTVLRELYLDGVNISANGNEWCQALSFSLTNLQVLSLSTCFLSGPIHPDLVNLHSLSVIRLDLNNLSSPVPDFFADFSNLKSLRFSNCGLNGKFPEKIFQVQTLETLDLSNNKLLRGSVPHFLMNNSLRTLIDAAVKDNMAN</sequence>
<dbReference type="InterPro" id="IPR055414">
    <property type="entry name" value="LRR_R13L4/SHOC2-like"/>
</dbReference>
<dbReference type="AlphaFoldDB" id="A0AA39RY00"/>
<evidence type="ECO:0000256" key="1">
    <source>
        <dbReference type="ARBA" id="ARBA00004167"/>
    </source>
</evidence>
<dbReference type="PANTHER" id="PTHR27008">
    <property type="entry name" value="OS04G0122200 PROTEIN"/>
    <property type="match status" value="1"/>
</dbReference>
<dbReference type="GO" id="GO:0016020">
    <property type="term" value="C:membrane"/>
    <property type="evidence" value="ECO:0007669"/>
    <property type="project" value="UniProtKB-SubCell"/>
</dbReference>
<dbReference type="Proteomes" id="UP001168877">
    <property type="component" value="Unassembled WGS sequence"/>
</dbReference>
<dbReference type="InterPro" id="IPR003591">
    <property type="entry name" value="Leu-rich_rpt_typical-subtyp"/>
</dbReference>
<dbReference type="Pfam" id="PF00560">
    <property type="entry name" value="LRR_1"/>
    <property type="match status" value="7"/>
</dbReference>
<gene>
    <name evidence="10" type="ORF">LWI29_017397</name>
</gene>
<organism evidence="10 11">
    <name type="scientific">Acer saccharum</name>
    <name type="common">Sugar maple</name>
    <dbReference type="NCBI Taxonomy" id="4024"/>
    <lineage>
        <taxon>Eukaryota</taxon>
        <taxon>Viridiplantae</taxon>
        <taxon>Streptophyta</taxon>
        <taxon>Embryophyta</taxon>
        <taxon>Tracheophyta</taxon>
        <taxon>Spermatophyta</taxon>
        <taxon>Magnoliopsida</taxon>
        <taxon>eudicotyledons</taxon>
        <taxon>Gunneridae</taxon>
        <taxon>Pentapetalae</taxon>
        <taxon>rosids</taxon>
        <taxon>malvids</taxon>
        <taxon>Sapindales</taxon>
        <taxon>Sapindaceae</taxon>
        <taxon>Hippocastanoideae</taxon>
        <taxon>Acereae</taxon>
        <taxon>Acer</taxon>
    </lineage>
</organism>
<keyword evidence="2" id="KW-0433">Leucine-rich repeat</keyword>
<keyword evidence="5" id="KW-0677">Repeat</keyword>
<dbReference type="InterPro" id="IPR032675">
    <property type="entry name" value="LRR_dom_sf"/>
</dbReference>
<reference evidence="10" key="2">
    <citation type="submission" date="2023-06" db="EMBL/GenBank/DDBJ databases">
        <authorList>
            <person name="Swenson N.G."/>
            <person name="Wegrzyn J.L."/>
            <person name="Mcevoy S.L."/>
        </authorList>
    </citation>
    <scope>NUCLEOTIDE SEQUENCE</scope>
    <source>
        <strain evidence="10">NS2018</strain>
        <tissue evidence="10">Leaf</tissue>
    </source>
</reference>
<feature type="domain" description="Leucine-rich repeat-containing N-terminal plant-type" evidence="8">
    <location>
        <begin position="11"/>
        <end position="49"/>
    </location>
</feature>
<dbReference type="EMBL" id="JAUESC010000383">
    <property type="protein sequence ID" value="KAK0584701.1"/>
    <property type="molecule type" value="Genomic_DNA"/>
</dbReference>
<comment type="subcellular location">
    <subcellularLocation>
        <location evidence="1">Membrane</location>
        <topology evidence="1">Single-pass membrane protein</topology>
    </subcellularLocation>
</comment>
<proteinExistence type="predicted"/>
<evidence type="ECO:0000313" key="10">
    <source>
        <dbReference type="EMBL" id="KAK0584701.1"/>
    </source>
</evidence>
<feature type="domain" description="Disease resistance R13L4/SHOC-2-like LRR" evidence="9">
    <location>
        <begin position="96"/>
        <end position="223"/>
    </location>
</feature>
<accession>A0AA39RY00</accession>
<dbReference type="SMART" id="SM00369">
    <property type="entry name" value="LRR_TYP"/>
    <property type="match status" value="6"/>
</dbReference>
<dbReference type="InterPro" id="IPR051809">
    <property type="entry name" value="Plant_receptor-like_S/T_kinase"/>
</dbReference>
<dbReference type="Gene3D" id="3.80.10.10">
    <property type="entry name" value="Ribonuclease Inhibitor"/>
    <property type="match status" value="4"/>
</dbReference>
<evidence type="ECO:0000259" key="8">
    <source>
        <dbReference type="Pfam" id="PF08263"/>
    </source>
</evidence>
<evidence type="ECO:0008006" key="12">
    <source>
        <dbReference type="Google" id="ProtNLM"/>
    </source>
</evidence>
<keyword evidence="3" id="KW-0812">Transmembrane</keyword>
<evidence type="ECO:0000256" key="4">
    <source>
        <dbReference type="ARBA" id="ARBA00022729"/>
    </source>
</evidence>
<dbReference type="Pfam" id="PF23598">
    <property type="entry name" value="LRR_14"/>
    <property type="match status" value="1"/>
</dbReference>
<evidence type="ECO:0000313" key="11">
    <source>
        <dbReference type="Proteomes" id="UP001168877"/>
    </source>
</evidence>
<dbReference type="FunFam" id="3.80.10.10:FF:000095">
    <property type="entry name" value="LRR receptor-like serine/threonine-protein kinase GSO1"/>
    <property type="match status" value="2"/>
</dbReference>
<dbReference type="PANTHER" id="PTHR27008:SF42">
    <property type="entry name" value="LEUCINE-RICH REPEAT PROTEIN KINASE FAMILY PROTEIN"/>
    <property type="match status" value="1"/>
</dbReference>
<dbReference type="Pfam" id="PF08263">
    <property type="entry name" value="LRRNT_2"/>
    <property type="match status" value="1"/>
</dbReference>
<keyword evidence="6" id="KW-1133">Transmembrane helix</keyword>
<dbReference type="Pfam" id="PF13855">
    <property type="entry name" value="LRR_8"/>
    <property type="match status" value="1"/>
</dbReference>
<keyword evidence="11" id="KW-1185">Reference proteome</keyword>
<comment type="caution">
    <text evidence="10">The sequence shown here is derived from an EMBL/GenBank/DDBJ whole genome shotgun (WGS) entry which is preliminary data.</text>
</comment>
<evidence type="ECO:0000256" key="3">
    <source>
        <dbReference type="ARBA" id="ARBA00022692"/>
    </source>
</evidence>
<name>A0AA39RY00_ACESA</name>
<keyword evidence="4" id="KW-0732">Signal</keyword>
<reference evidence="10" key="1">
    <citation type="journal article" date="2022" name="Plant J.">
        <title>Strategies of tolerance reflected in two North American maple genomes.</title>
        <authorList>
            <person name="McEvoy S.L."/>
            <person name="Sezen U.U."/>
            <person name="Trouern-Trend A."/>
            <person name="McMahon S.M."/>
            <person name="Schaberg P.G."/>
            <person name="Yang J."/>
            <person name="Wegrzyn J.L."/>
            <person name="Swenson N.G."/>
        </authorList>
    </citation>
    <scope>NUCLEOTIDE SEQUENCE</scope>
    <source>
        <strain evidence="10">NS2018</strain>
    </source>
</reference>